<accession>R9I2S9</accession>
<protein>
    <submittedName>
        <fullName evidence="1">Uncharacterized protein</fullName>
    </submittedName>
</protein>
<evidence type="ECO:0000313" key="2">
    <source>
        <dbReference type="Proteomes" id="UP000014212"/>
    </source>
</evidence>
<reference evidence="1 2" key="1">
    <citation type="submission" date="2013-04" db="EMBL/GenBank/DDBJ databases">
        <title>The Genome Sequence of Bacteroides uniformis dnLKV2.</title>
        <authorList>
            <consortium name="The Broad Institute Genomics Platform"/>
            <consortium name="The Broad Institute Genome Sequencing Center for Infectious Disease"/>
            <person name="Earl A."/>
            <person name="Xavier R."/>
            <person name="Kuhn K."/>
            <person name="Stappenbeck T."/>
            <person name="Walker B."/>
            <person name="Young S."/>
            <person name="Zeng Q."/>
            <person name="Gargeya S."/>
            <person name="Fitzgerald M."/>
            <person name="Haas B."/>
            <person name="Abouelleil A."/>
            <person name="Allen A.W."/>
            <person name="Alvarado L."/>
            <person name="Arachchi H.M."/>
            <person name="Berlin A.M."/>
            <person name="Chapman S.B."/>
            <person name="Gainer-Dewar J."/>
            <person name="Goldberg J."/>
            <person name="Griggs A."/>
            <person name="Gujja S."/>
            <person name="Hansen M."/>
            <person name="Howarth C."/>
            <person name="Imamovic A."/>
            <person name="Ireland A."/>
            <person name="Larimer J."/>
            <person name="McCowan C."/>
            <person name="Murphy C."/>
            <person name="Pearson M."/>
            <person name="Poon T.W."/>
            <person name="Priest M."/>
            <person name="Roberts A."/>
            <person name="Saif S."/>
            <person name="Shea T."/>
            <person name="Sisk P."/>
            <person name="Sykes S."/>
            <person name="Wortman J."/>
            <person name="Nusbaum C."/>
            <person name="Birren B."/>
        </authorList>
    </citation>
    <scope>NUCLEOTIDE SEQUENCE [LARGE SCALE GENOMIC DNA]</scope>
    <source>
        <strain evidence="2">dnLKV2</strain>
    </source>
</reference>
<proteinExistence type="predicted"/>
<name>R9I2S9_BACUN</name>
<dbReference type="EMBL" id="ASSO01000004">
    <property type="protein sequence ID" value="EOS10436.1"/>
    <property type="molecule type" value="Genomic_DNA"/>
</dbReference>
<evidence type="ECO:0000313" key="1">
    <source>
        <dbReference type="EMBL" id="EOS10436.1"/>
    </source>
</evidence>
<dbReference type="AlphaFoldDB" id="R9I2S9"/>
<organism evidence="1 2">
    <name type="scientific">Bacteroides uniformis dnLKV2</name>
    <dbReference type="NCBI Taxonomy" id="1235787"/>
    <lineage>
        <taxon>Bacteria</taxon>
        <taxon>Pseudomonadati</taxon>
        <taxon>Bacteroidota</taxon>
        <taxon>Bacteroidia</taxon>
        <taxon>Bacteroidales</taxon>
        <taxon>Bacteroidaceae</taxon>
        <taxon>Bacteroides</taxon>
    </lineage>
</organism>
<comment type="caution">
    <text evidence="1">The sequence shown here is derived from an EMBL/GenBank/DDBJ whole genome shotgun (WGS) entry which is preliminary data.</text>
</comment>
<dbReference type="Proteomes" id="UP000014212">
    <property type="component" value="Unassembled WGS sequence"/>
</dbReference>
<sequence length="29" mass="3464">MFEKYGIILFLIDNFNLKQIVVNKSLHII</sequence>
<dbReference type="HOGENOM" id="CLU_3408755_0_0_10"/>
<gene>
    <name evidence="1" type="ORF">C801_00376</name>
</gene>